<organism evidence="1 2">
    <name type="scientific">Monilinia laxa</name>
    <name type="common">Brown rot fungus</name>
    <name type="synonym">Sclerotinia laxa</name>
    <dbReference type="NCBI Taxonomy" id="61186"/>
    <lineage>
        <taxon>Eukaryota</taxon>
        <taxon>Fungi</taxon>
        <taxon>Dikarya</taxon>
        <taxon>Ascomycota</taxon>
        <taxon>Pezizomycotina</taxon>
        <taxon>Leotiomycetes</taxon>
        <taxon>Helotiales</taxon>
        <taxon>Sclerotiniaceae</taxon>
        <taxon>Monilinia</taxon>
    </lineage>
</organism>
<keyword evidence="2" id="KW-1185">Reference proteome</keyword>
<gene>
    <name evidence="1" type="ORF">EYC80_002471</name>
</gene>
<comment type="caution">
    <text evidence="1">The sequence shown here is derived from an EMBL/GenBank/DDBJ whole genome shotgun (WGS) entry which is preliminary data.</text>
</comment>
<sequence>MFRASLNGSFGDDLGAINALEILPSSLQKIMANDILTFDHACVDLQVDNSVLKSFKKFEGVINLNDDNKWIVEFISFNKN</sequence>
<protein>
    <submittedName>
        <fullName evidence="1">Uncharacterized protein</fullName>
    </submittedName>
</protein>
<name>A0A5N6K442_MONLA</name>
<dbReference type="EMBL" id="VIGI01000008">
    <property type="protein sequence ID" value="KAB8297083.1"/>
    <property type="molecule type" value="Genomic_DNA"/>
</dbReference>
<accession>A0A5N6K442</accession>
<proteinExistence type="predicted"/>
<dbReference type="AlphaFoldDB" id="A0A5N6K442"/>
<evidence type="ECO:0000313" key="1">
    <source>
        <dbReference type="EMBL" id="KAB8297083.1"/>
    </source>
</evidence>
<evidence type="ECO:0000313" key="2">
    <source>
        <dbReference type="Proteomes" id="UP000326757"/>
    </source>
</evidence>
<reference evidence="1 2" key="1">
    <citation type="submission" date="2019-06" db="EMBL/GenBank/DDBJ databases">
        <title>Genome Sequence of the Brown Rot Fungal Pathogen Monilinia laxa.</title>
        <authorList>
            <person name="De Miccolis Angelini R.M."/>
            <person name="Landi L."/>
            <person name="Abate D."/>
            <person name="Pollastro S."/>
            <person name="Romanazzi G."/>
            <person name="Faretra F."/>
        </authorList>
    </citation>
    <scope>NUCLEOTIDE SEQUENCE [LARGE SCALE GENOMIC DNA]</scope>
    <source>
        <strain evidence="1 2">Mlax316</strain>
    </source>
</reference>
<dbReference type="Proteomes" id="UP000326757">
    <property type="component" value="Unassembled WGS sequence"/>
</dbReference>